<organism evidence="1 2">
    <name type="scientific">Dermacentor silvarum</name>
    <name type="common">Tick</name>
    <dbReference type="NCBI Taxonomy" id="543639"/>
    <lineage>
        <taxon>Eukaryota</taxon>
        <taxon>Metazoa</taxon>
        <taxon>Ecdysozoa</taxon>
        <taxon>Arthropoda</taxon>
        <taxon>Chelicerata</taxon>
        <taxon>Arachnida</taxon>
        <taxon>Acari</taxon>
        <taxon>Parasitiformes</taxon>
        <taxon>Ixodida</taxon>
        <taxon>Ixodoidea</taxon>
        <taxon>Ixodidae</taxon>
        <taxon>Rhipicephalinae</taxon>
        <taxon>Dermacentor</taxon>
    </lineage>
</organism>
<reference evidence="1" key="1">
    <citation type="submission" date="2020-05" db="EMBL/GenBank/DDBJ databases">
        <title>Large-scale comparative analyses of tick genomes elucidate their genetic diversity and vector capacities.</title>
        <authorList>
            <person name="Jia N."/>
            <person name="Wang J."/>
            <person name="Shi W."/>
            <person name="Du L."/>
            <person name="Sun Y."/>
            <person name="Zhan W."/>
            <person name="Jiang J."/>
            <person name="Wang Q."/>
            <person name="Zhang B."/>
            <person name="Ji P."/>
            <person name="Sakyi L.B."/>
            <person name="Cui X."/>
            <person name="Yuan T."/>
            <person name="Jiang B."/>
            <person name="Yang W."/>
            <person name="Lam T.T.-Y."/>
            <person name="Chang Q."/>
            <person name="Ding S."/>
            <person name="Wang X."/>
            <person name="Zhu J."/>
            <person name="Ruan X."/>
            <person name="Zhao L."/>
            <person name="Wei J."/>
            <person name="Que T."/>
            <person name="Du C."/>
            <person name="Cheng J."/>
            <person name="Dai P."/>
            <person name="Han X."/>
            <person name="Huang E."/>
            <person name="Gao Y."/>
            <person name="Liu J."/>
            <person name="Shao H."/>
            <person name="Ye R."/>
            <person name="Li L."/>
            <person name="Wei W."/>
            <person name="Wang X."/>
            <person name="Wang C."/>
            <person name="Yang T."/>
            <person name="Huo Q."/>
            <person name="Li W."/>
            <person name="Guo W."/>
            <person name="Chen H."/>
            <person name="Zhou L."/>
            <person name="Ni X."/>
            <person name="Tian J."/>
            <person name="Zhou Y."/>
            <person name="Sheng Y."/>
            <person name="Liu T."/>
            <person name="Pan Y."/>
            <person name="Xia L."/>
            <person name="Li J."/>
            <person name="Zhao F."/>
            <person name="Cao W."/>
        </authorList>
    </citation>
    <scope>NUCLEOTIDE SEQUENCE</scope>
    <source>
        <strain evidence="1">Dsil-2018</strain>
    </source>
</reference>
<comment type="caution">
    <text evidence="1">The sequence shown here is derived from an EMBL/GenBank/DDBJ whole genome shotgun (WGS) entry which is preliminary data.</text>
</comment>
<keyword evidence="2" id="KW-1185">Reference proteome</keyword>
<evidence type="ECO:0000313" key="2">
    <source>
        <dbReference type="Proteomes" id="UP000821865"/>
    </source>
</evidence>
<accession>A0ACB8CE29</accession>
<proteinExistence type="predicted"/>
<gene>
    <name evidence="1" type="ORF">HPB49_008313</name>
</gene>
<dbReference type="Proteomes" id="UP000821865">
    <property type="component" value="Chromosome 7"/>
</dbReference>
<name>A0ACB8CE29_DERSI</name>
<dbReference type="EMBL" id="CM023476">
    <property type="protein sequence ID" value="KAH7940942.1"/>
    <property type="molecule type" value="Genomic_DNA"/>
</dbReference>
<evidence type="ECO:0000313" key="1">
    <source>
        <dbReference type="EMBL" id="KAH7940942.1"/>
    </source>
</evidence>
<protein>
    <submittedName>
        <fullName evidence="1">Uncharacterized protein</fullName>
    </submittedName>
</protein>
<sequence>MREQNLNPYDHAPNRDVSTDDGSESDDPELERPPSPQAGRLGNIDWCRCKHCGVMPTVEECVCCKDIAEILSTKLCVTLEADFEALCLNTAVLRVAYIDVHVNREDAEIVDDHMRYRYTAYRQFTRWTWGYLGQCDRRVLPSCVVRRIREQFPSATYTGFRLAPLL</sequence>